<evidence type="ECO:0000313" key="2">
    <source>
        <dbReference type="EMBL" id="KAF2027835.1"/>
    </source>
</evidence>
<feature type="transmembrane region" description="Helical" evidence="1">
    <location>
        <begin position="45"/>
        <end position="72"/>
    </location>
</feature>
<sequence>MKKVKFKLPPISDKVTSLFQPHKDASPMFNRPMDRGCPHHRKARLLYAVSLSILLAISIPVIILKAITYSFIEENCDRGFMFETTERDGEIGETVVMAALPRMLYHAPAKLALVAAVVSIFVAAAHLALVIVDWKSGKRTQGWAFRRNLMFLHITNGVVVLFALVSIYVTRKSTSHFRDDYVNFRASRTNDNNSTTNDNVFRYNIGTFDLETWSCELKDVRGATMVKDDYSKQCDIEVAGRAIMIPFVMAAFLVGGISIWGLVGGGRRGPDGERVKTEEVGLEMEKMNAT</sequence>
<name>A0A9P4H557_9PLEO</name>
<feature type="transmembrane region" description="Helical" evidence="1">
    <location>
        <begin position="151"/>
        <end position="169"/>
    </location>
</feature>
<gene>
    <name evidence="2" type="ORF">EK21DRAFT_71163</name>
</gene>
<accession>A0A9P4H557</accession>
<feature type="transmembrane region" description="Helical" evidence="1">
    <location>
        <begin position="243"/>
        <end position="263"/>
    </location>
</feature>
<dbReference type="OrthoDB" id="5238025at2759"/>
<evidence type="ECO:0000313" key="3">
    <source>
        <dbReference type="Proteomes" id="UP000799777"/>
    </source>
</evidence>
<organism evidence="2 3">
    <name type="scientific">Setomelanomma holmii</name>
    <dbReference type="NCBI Taxonomy" id="210430"/>
    <lineage>
        <taxon>Eukaryota</taxon>
        <taxon>Fungi</taxon>
        <taxon>Dikarya</taxon>
        <taxon>Ascomycota</taxon>
        <taxon>Pezizomycotina</taxon>
        <taxon>Dothideomycetes</taxon>
        <taxon>Pleosporomycetidae</taxon>
        <taxon>Pleosporales</taxon>
        <taxon>Pleosporineae</taxon>
        <taxon>Phaeosphaeriaceae</taxon>
        <taxon>Setomelanomma</taxon>
    </lineage>
</organism>
<protein>
    <submittedName>
        <fullName evidence="2">Uncharacterized protein</fullName>
    </submittedName>
</protein>
<evidence type="ECO:0000256" key="1">
    <source>
        <dbReference type="SAM" id="Phobius"/>
    </source>
</evidence>
<keyword evidence="1" id="KW-0472">Membrane</keyword>
<keyword evidence="3" id="KW-1185">Reference proteome</keyword>
<keyword evidence="1" id="KW-0812">Transmembrane</keyword>
<keyword evidence="1" id="KW-1133">Transmembrane helix</keyword>
<proteinExistence type="predicted"/>
<dbReference type="AlphaFoldDB" id="A0A9P4H557"/>
<dbReference type="EMBL" id="ML978221">
    <property type="protein sequence ID" value="KAF2027835.1"/>
    <property type="molecule type" value="Genomic_DNA"/>
</dbReference>
<comment type="caution">
    <text evidence="2">The sequence shown here is derived from an EMBL/GenBank/DDBJ whole genome shotgun (WGS) entry which is preliminary data.</text>
</comment>
<feature type="transmembrane region" description="Helical" evidence="1">
    <location>
        <begin position="111"/>
        <end position="131"/>
    </location>
</feature>
<dbReference type="Proteomes" id="UP000799777">
    <property type="component" value="Unassembled WGS sequence"/>
</dbReference>
<reference evidence="2" key="1">
    <citation type="journal article" date="2020" name="Stud. Mycol.">
        <title>101 Dothideomycetes genomes: a test case for predicting lifestyles and emergence of pathogens.</title>
        <authorList>
            <person name="Haridas S."/>
            <person name="Albert R."/>
            <person name="Binder M."/>
            <person name="Bloem J."/>
            <person name="Labutti K."/>
            <person name="Salamov A."/>
            <person name="Andreopoulos B."/>
            <person name="Baker S."/>
            <person name="Barry K."/>
            <person name="Bills G."/>
            <person name="Bluhm B."/>
            <person name="Cannon C."/>
            <person name="Castanera R."/>
            <person name="Culley D."/>
            <person name="Daum C."/>
            <person name="Ezra D."/>
            <person name="Gonzalez J."/>
            <person name="Henrissat B."/>
            <person name="Kuo A."/>
            <person name="Liang C."/>
            <person name="Lipzen A."/>
            <person name="Lutzoni F."/>
            <person name="Magnuson J."/>
            <person name="Mondo S."/>
            <person name="Nolan M."/>
            <person name="Ohm R."/>
            <person name="Pangilinan J."/>
            <person name="Park H.-J."/>
            <person name="Ramirez L."/>
            <person name="Alfaro M."/>
            <person name="Sun H."/>
            <person name="Tritt A."/>
            <person name="Yoshinaga Y."/>
            <person name="Zwiers L.-H."/>
            <person name="Turgeon B."/>
            <person name="Goodwin S."/>
            <person name="Spatafora J."/>
            <person name="Crous P."/>
            <person name="Grigoriev I."/>
        </authorList>
    </citation>
    <scope>NUCLEOTIDE SEQUENCE</scope>
    <source>
        <strain evidence="2">CBS 110217</strain>
    </source>
</reference>